<dbReference type="GO" id="GO:0016301">
    <property type="term" value="F:kinase activity"/>
    <property type="evidence" value="ECO:0007669"/>
    <property type="project" value="UniProtKB-KW"/>
</dbReference>
<comment type="caution">
    <text evidence="11">The sequence shown here is derived from an EMBL/GenBank/DDBJ whole genome shotgun (WGS) entry which is preliminary data.</text>
</comment>
<feature type="region of interest" description="Disordered" evidence="7">
    <location>
        <begin position="1833"/>
        <end position="1857"/>
    </location>
</feature>
<keyword evidence="11" id="KW-0418">Kinase</keyword>
<dbReference type="GO" id="GO:0019894">
    <property type="term" value="F:kinesin binding"/>
    <property type="evidence" value="ECO:0007669"/>
    <property type="project" value="TreeGrafter"/>
</dbReference>
<dbReference type="InterPro" id="IPR039911">
    <property type="entry name" value="JIP3/JIP4"/>
</dbReference>
<dbReference type="FunFam" id="1.20.5.1000:FF:000001">
    <property type="entry name" value="C-Jun-amino-terminal kinase-interacting protein 3 isoform X2"/>
    <property type="match status" value="1"/>
</dbReference>
<dbReference type="InterPro" id="IPR036322">
    <property type="entry name" value="WD40_repeat_dom_sf"/>
</dbReference>
<dbReference type="InterPro" id="IPR043502">
    <property type="entry name" value="DNA/RNA_pol_sf"/>
</dbReference>
<feature type="coiled-coil region" evidence="6">
    <location>
        <begin position="720"/>
        <end position="747"/>
    </location>
</feature>
<feature type="compositionally biased region" description="Polar residues" evidence="7">
    <location>
        <begin position="1846"/>
        <end position="1856"/>
    </location>
</feature>
<keyword evidence="5" id="KW-0238">DNA-binding</keyword>
<dbReference type="SUPFAM" id="SSF47823">
    <property type="entry name" value="lambda integrase-like, N-terminal domain"/>
    <property type="match status" value="1"/>
</dbReference>
<dbReference type="Gene3D" id="1.10.150.130">
    <property type="match status" value="1"/>
</dbReference>
<proteinExistence type="inferred from homology"/>
<accession>A0A8B6HCI1</accession>
<dbReference type="InterPro" id="IPR034743">
    <property type="entry name" value="RH1"/>
</dbReference>
<dbReference type="InterPro" id="IPR015943">
    <property type="entry name" value="WD40/YVTN_repeat-like_dom_sf"/>
</dbReference>
<comment type="similarity">
    <text evidence="2">Belongs to the JIP scaffold family.</text>
</comment>
<feature type="coiled-coil region" evidence="6">
    <location>
        <begin position="833"/>
        <end position="860"/>
    </location>
</feature>
<evidence type="ECO:0000313" key="11">
    <source>
        <dbReference type="EMBL" id="VDI77174.1"/>
    </source>
</evidence>
<dbReference type="Gene3D" id="3.30.420.10">
    <property type="entry name" value="Ribonuclease H-like superfamily/Ribonuclease H"/>
    <property type="match status" value="1"/>
</dbReference>
<evidence type="ECO:0000256" key="1">
    <source>
        <dbReference type="ARBA" id="ARBA00004496"/>
    </source>
</evidence>
<dbReference type="EMBL" id="UYJE01009825">
    <property type="protein sequence ID" value="VDI77174.1"/>
    <property type="molecule type" value="Genomic_DNA"/>
</dbReference>
<dbReference type="GO" id="GO:0005078">
    <property type="term" value="F:MAP-kinase scaffold activity"/>
    <property type="evidence" value="ECO:0007669"/>
    <property type="project" value="InterPro"/>
</dbReference>
<protein>
    <submittedName>
        <fullName evidence="11">C-Jun-amino-terminal kinase-interacting protein 4</fullName>
    </submittedName>
</protein>
<feature type="compositionally biased region" description="Low complexity" evidence="7">
    <location>
        <begin position="958"/>
        <end position="970"/>
    </location>
</feature>
<evidence type="ECO:0000259" key="9">
    <source>
        <dbReference type="PROSITE" id="PS51777"/>
    </source>
</evidence>
<name>A0A8B6HCI1_MYTGA</name>
<keyword evidence="11" id="KW-0808">Transferase</keyword>
<feature type="compositionally biased region" description="Basic and acidic residues" evidence="7">
    <location>
        <begin position="979"/>
        <end position="1011"/>
    </location>
</feature>
<feature type="domain" description="RH1" evidence="8">
    <location>
        <begin position="5"/>
        <end position="93"/>
    </location>
</feature>
<keyword evidence="12" id="KW-1185">Reference proteome</keyword>
<feature type="domain" description="Core-binding (CB)" evidence="10">
    <location>
        <begin position="1871"/>
        <end position="1952"/>
    </location>
</feature>
<feature type="compositionally biased region" description="Low complexity" evidence="7">
    <location>
        <begin position="1833"/>
        <end position="1845"/>
    </location>
</feature>
<feature type="domain" description="RH2" evidence="9">
    <location>
        <begin position="575"/>
        <end position="648"/>
    </location>
</feature>
<dbReference type="OrthoDB" id="10256043at2759"/>
<evidence type="ECO:0000256" key="4">
    <source>
        <dbReference type="ARBA" id="ARBA00023054"/>
    </source>
</evidence>
<dbReference type="InterPro" id="IPR036397">
    <property type="entry name" value="RNaseH_sf"/>
</dbReference>
<reference evidence="11" key="1">
    <citation type="submission" date="2018-11" db="EMBL/GenBank/DDBJ databases">
        <authorList>
            <person name="Alioto T."/>
            <person name="Alioto T."/>
        </authorList>
    </citation>
    <scope>NUCLEOTIDE SEQUENCE</scope>
</reference>
<dbReference type="Gene3D" id="2.130.10.10">
    <property type="entry name" value="YVTN repeat-like/Quinoprotein amine dehydrogenase"/>
    <property type="match status" value="1"/>
</dbReference>
<dbReference type="Pfam" id="PF16471">
    <property type="entry name" value="JIP_LZII"/>
    <property type="match status" value="1"/>
</dbReference>
<dbReference type="GO" id="GO:0008432">
    <property type="term" value="F:JUN kinase binding"/>
    <property type="evidence" value="ECO:0007669"/>
    <property type="project" value="TreeGrafter"/>
</dbReference>
<dbReference type="PROSITE" id="PS51776">
    <property type="entry name" value="RH1"/>
    <property type="match status" value="1"/>
</dbReference>
<dbReference type="PANTHER" id="PTHR13886:SF4">
    <property type="entry name" value="JNK-INTERACTING PROTEIN 3"/>
    <property type="match status" value="1"/>
</dbReference>
<evidence type="ECO:0000313" key="12">
    <source>
        <dbReference type="Proteomes" id="UP000596742"/>
    </source>
</evidence>
<comment type="subcellular location">
    <subcellularLocation>
        <location evidence="1">Cytoplasm</location>
    </subcellularLocation>
</comment>
<evidence type="ECO:0000259" key="8">
    <source>
        <dbReference type="PROSITE" id="PS51776"/>
    </source>
</evidence>
<dbReference type="Proteomes" id="UP000596742">
    <property type="component" value="Unassembled WGS sequence"/>
</dbReference>
<evidence type="ECO:0000256" key="6">
    <source>
        <dbReference type="SAM" id="Coils"/>
    </source>
</evidence>
<dbReference type="PROSITE" id="PS51777">
    <property type="entry name" value="RH2"/>
    <property type="match status" value="1"/>
</dbReference>
<dbReference type="GO" id="GO:0006259">
    <property type="term" value="P:DNA metabolic process"/>
    <property type="evidence" value="ECO:0007669"/>
    <property type="project" value="UniProtKB-ARBA"/>
</dbReference>
<dbReference type="CDD" id="cd09275">
    <property type="entry name" value="RNase_HI_RT_DIRS1"/>
    <property type="match status" value="1"/>
</dbReference>
<gene>
    <name evidence="11" type="ORF">MGAL_10B091529</name>
</gene>
<dbReference type="InterPro" id="IPR034744">
    <property type="entry name" value="RH2"/>
</dbReference>
<dbReference type="InterPro" id="IPR010998">
    <property type="entry name" value="Integrase_recombinase_N"/>
</dbReference>
<dbReference type="InterPro" id="IPR032486">
    <property type="entry name" value="JIP_LZII"/>
</dbReference>
<dbReference type="Pfam" id="PF19056">
    <property type="entry name" value="WD40_2"/>
    <property type="match status" value="1"/>
</dbReference>
<evidence type="ECO:0000256" key="2">
    <source>
        <dbReference type="ARBA" id="ARBA00009866"/>
    </source>
</evidence>
<feature type="region of interest" description="Disordered" evidence="7">
    <location>
        <begin position="213"/>
        <end position="236"/>
    </location>
</feature>
<evidence type="ECO:0000259" key="10">
    <source>
        <dbReference type="PROSITE" id="PS51900"/>
    </source>
</evidence>
<dbReference type="PROSITE" id="PS51900">
    <property type="entry name" value="CB"/>
    <property type="match status" value="1"/>
</dbReference>
<feature type="region of interest" description="Disordered" evidence="7">
    <location>
        <begin position="411"/>
        <end position="430"/>
    </location>
</feature>
<dbReference type="GO" id="GO:0005737">
    <property type="term" value="C:cytoplasm"/>
    <property type="evidence" value="ECO:0007669"/>
    <property type="project" value="UniProtKB-SubCell"/>
</dbReference>
<feature type="coiled-coil region" evidence="6">
    <location>
        <begin position="505"/>
        <end position="603"/>
    </location>
</feature>
<dbReference type="InterPro" id="IPR044068">
    <property type="entry name" value="CB"/>
</dbReference>
<evidence type="ECO:0000256" key="5">
    <source>
        <dbReference type="ARBA" id="ARBA00023125"/>
    </source>
</evidence>
<keyword evidence="4 6" id="KW-0175">Coiled coil</keyword>
<evidence type="ECO:0000256" key="3">
    <source>
        <dbReference type="ARBA" id="ARBA00022490"/>
    </source>
</evidence>
<dbReference type="SUPFAM" id="SSF50978">
    <property type="entry name" value="WD40 repeat-like"/>
    <property type="match status" value="1"/>
</dbReference>
<sequence length="1997" mass="224379">MAEIAETVYGTNEEGHVMSEKVSALATNVYKEFERMIKKYDEDVVKELMPLTVGLLEGLDQALQDKQESDVELELLRDDNEQLLTQYEREKQLRKVADQKYLEMEDSVEGEKKELQEKIESLESIVRMLELKAKNSSDHVSRLEEKEADLKKDYNKLHERYTELFRTHMDYMERTKILLGTDRPELSNSPRNKGFNLPNLRPVSMFLPGQSATTMRSLSSPTQSIDINSPRSTADSTVSLKSELADLESPEISKEKKGKLNRISTCDKEQVTDHVEVKETSTGMKIDGKEETQSDTQTPIDNLLQNVKNEENSQENYISDHIHSQNSGEQLTINQDSNTLDNLETTKLDNSDTNFVTPEKDSHVKNVVTSTPNPKHRIRCESMDEPEFEEDKIFGLDHALAHIVQTTPELQELEESSSSHKSNNSLKNMHRNNDSIFDELTCQDADIIGDVDFGADITDSENEDDQNERRSTVSDNFFGMGKELENIILENTELLETKNALNIVKDDLIAKVDELTGELEICREELSSLQTVKTKLQDRIKSQEDEIKKMKEELEKKTNSAKEGEEEDDVPMAQRKRFTRVEMARVLMERNQYKERLMELQEAVRWTEMIRASREHPEIATTQKQKKSSIWNFFSNLFSSSNKPNKKPYPMATVKYNAPTTQVQPVGDPNKRTRKSYNLGDKAKAYDFMQDELKQNPADDGSSKIESLLEDPVLAHQHTVMSEKAKKEREKERMEQYKQVRAHVKKDDGRLQAYGWSLPAKLTSVSRDAPSKSHVPVPVPVYCRPLIERDEGLKIWCAAGVNLTGGRTRDGGSIVGASVFYSDPGDFDQETKKEITKDDVEKLNHELKEHEKNLKDSGKEQLSSYVWICTSTSTESRVVVIDANSPGEILETFRVSTASILCIASIAGALESDYPVDEEILKAESYPQYNPPPMDKDNQATDSGIGDISFVQCVNTGKPSSKPTSPMSSPFGSPQSKEISPEHRPQSRESLRDEKNDSDQKEKNETDRDSLLSEQSIEGQNGPAVFKAKGSPVSSGRTTPISTASDRSSDRKTVDDSDLQFEEADKMSSILPTMWLASQSGSLYVHSAVSQWRRCLHSVKLEDAVLNIVHVKGRVLVALANGKVAIFHRAIDGQWDLQNYHLLDLGKPHHSIRCMSVIANNHVWCGYRNKIHVVDPESMSIRKTFDAHPRKESQVRQLAWLGDGVWVSIRLDSTLRLYHAYTHQHLQDVDIEPYVSKMLGTGKLGFSFVRITSMLISCQRLWIGTGNGVVISVPLSESNKQTVSSASSGGRPGGIIRVYSDNKTDSVTPGSFIPYCTMAQAQLSFHGHRDAVKFFVSVPGAKRKGLSGTAVDATTDSTANKIYQEATPAPPSNSKLVLSGGEGYVDFRIGLYQGDGEDDEILQEDEKKLSLSKGERSHLIVWEGSKTVIQSLTVKSEISNFLGRKPWRLNITVLLSWFFLSTTPNLHQFNQIINDGIVANESQFSQRSNLFYYRKLPPQIQVFCHSYRKFLRLYQTHAVTARQFSQLLGLLNSLADVVPLGRLHIRPLQFYLHQHWLPATQDWEFPVPIIHQELFPHLVWWTSQANVLRGQLLSSPVPNQTLFTDASNLGWGAYLEGLSVSGVWTPDLLKEHINILEMKAVLLALSHFQSLLQNKSLVLATDNTTVVAYLRNQGGTHCYELYLLAREILLLCNHLHLQIVVRHVPGKLNVLADALSRTLTPGSQYRVGTSPISISGNNTSVGVSSCRPVCNKPQLQSSSVHVSCTRSESLRSRLHECSLGRDVRLRLPTVQISVTSSSEDLSRARVDHSYCSSLAQTSLVSRSSSSVLCSSTGSTSTTQSSVPVQGQDTSSQSREATSVRVASLRDSFKERGFSECAARHLSRAVRDSTNIVYDAKWTIFSSWCSEKEIDPFQISVQQLADFLIHLFEEKGLSPSTIKGYRSAISRTIQLSGGPDFGNNEFISLLVKNFTLERPRQRVLIPSWNLSLVLSALKNPSF</sequence>
<dbReference type="PANTHER" id="PTHR13886">
    <property type="entry name" value="JNK/SAPK-ASSOCIATED PROTEIN"/>
    <property type="match status" value="1"/>
</dbReference>
<feature type="compositionally biased region" description="Polar residues" evidence="7">
    <location>
        <begin position="1032"/>
        <end position="1046"/>
    </location>
</feature>
<dbReference type="SUPFAM" id="SSF56672">
    <property type="entry name" value="DNA/RNA polymerases"/>
    <property type="match status" value="1"/>
</dbReference>
<evidence type="ECO:0000256" key="7">
    <source>
        <dbReference type="SAM" id="MobiDB-lite"/>
    </source>
</evidence>
<feature type="coiled-coil region" evidence="6">
    <location>
        <begin position="59"/>
        <end position="160"/>
    </location>
</feature>
<feature type="region of interest" description="Disordered" evidence="7">
    <location>
        <begin position="953"/>
        <end position="1058"/>
    </location>
</feature>
<organism evidence="11 12">
    <name type="scientific">Mytilus galloprovincialis</name>
    <name type="common">Mediterranean mussel</name>
    <dbReference type="NCBI Taxonomy" id="29158"/>
    <lineage>
        <taxon>Eukaryota</taxon>
        <taxon>Metazoa</taxon>
        <taxon>Spiralia</taxon>
        <taxon>Lophotrochozoa</taxon>
        <taxon>Mollusca</taxon>
        <taxon>Bivalvia</taxon>
        <taxon>Autobranchia</taxon>
        <taxon>Pteriomorphia</taxon>
        <taxon>Mytilida</taxon>
        <taxon>Mytiloidea</taxon>
        <taxon>Mytilidae</taxon>
        <taxon>Mytilinae</taxon>
        <taxon>Mytilus</taxon>
    </lineage>
</organism>
<dbReference type="GO" id="GO:0030159">
    <property type="term" value="F:signaling receptor complex adaptor activity"/>
    <property type="evidence" value="ECO:0007669"/>
    <property type="project" value="TreeGrafter"/>
</dbReference>
<dbReference type="Pfam" id="PF09744">
    <property type="entry name" value="RH1"/>
    <property type="match status" value="1"/>
</dbReference>
<dbReference type="Gene3D" id="1.20.5.1000">
    <property type="entry name" value="arf6 gtpase in complex with a specific effector, jip4"/>
    <property type="match status" value="1"/>
</dbReference>
<keyword evidence="3" id="KW-0963">Cytoplasm</keyword>
<dbReference type="GO" id="GO:0016192">
    <property type="term" value="P:vesicle-mediated transport"/>
    <property type="evidence" value="ECO:0007669"/>
    <property type="project" value="TreeGrafter"/>
</dbReference>
<dbReference type="GO" id="GO:0003677">
    <property type="term" value="F:DNA binding"/>
    <property type="evidence" value="ECO:0007669"/>
    <property type="project" value="UniProtKB-KW"/>
</dbReference>